<dbReference type="AlphaFoldDB" id="H1YYX2"/>
<evidence type="ECO:0000256" key="3">
    <source>
        <dbReference type="ARBA" id="ARBA00022723"/>
    </source>
</evidence>
<keyword evidence="3 8" id="KW-0479">Metal-binding</keyword>
<feature type="binding site" description="in other chain" evidence="8">
    <location>
        <begin position="237"/>
        <end position="238"/>
    </location>
    <ligand>
        <name>deamido-NAD(+)</name>
        <dbReference type="ChEBI" id="CHEBI:58437"/>
        <note>ligand shared between two neighboring subunits</note>
    </ligand>
</feature>
<evidence type="ECO:0000256" key="5">
    <source>
        <dbReference type="ARBA" id="ARBA00022840"/>
    </source>
</evidence>
<dbReference type="GO" id="GO:0004359">
    <property type="term" value="F:glutaminase activity"/>
    <property type="evidence" value="ECO:0007669"/>
    <property type="project" value="InterPro"/>
</dbReference>
<dbReference type="GO" id="GO:0003952">
    <property type="term" value="F:NAD+ synthase (glutamine-hydrolyzing) activity"/>
    <property type="evidence" value="ECO:0007669"/>
    <property type="project" value="InterPro"/>
</dbReference>
<dbReference type="EMBL" id="CM001436">
    <property type="protein sequence ID" value="EHQ37044.1"/>
    <property type="molecule type" value="Genomic_DNA"/>
</dbReference>
<feature type="binding site" evidence="8">
    <location>
        <position position="164"/>
    </location>
    <ligand>
        <name>ATP</name>
        <dbReference type="ChEBI" id="CHEBI:30616"/>
    </ligand>
</feature>
<dbReference type="InterPro" id="IPR022310">
    <property type="entry name" value="NAD/GMP_synthase"/>
</dbReference>
<feature type="binding site" evidence="8">
    <location>
        <position position="135"/>
    </location>
    <ligand>
        <name>ATP</name>
        <dbReference type="ChEBI" id="CHEBI:30616"/>
    </ligand>
</feature>
<dbReference type="GO" id="GO:0008795">
    <property type="term" value="F:NAD+ synthase activity"/>
    <property type="evidence" value="ECO:0007669"/>
    <property type="project" value="UniProtKB-UniRule"/>
</dbReference>
<evidence type="ECO:0000256" key="10">
    <source>
        <dbReference type="RuleBase" id="RU003812"/>
    </source>
</evidence>
<dbReference type="InterPro" id="IPR014729">
    <property type="entry name" value="Rossmann-like_a/b/a_fold"/>
</dbReference>
<dbReference type="SUPFAM" id="SSF52402">
    <property type="entry name" value="Adenine nucleotide alpha hydrolases-like"/>
    <property type="match status" value="1"/>
</dbReference>
<evidence type="ECO:0000313" key="13">
    <source>
        <dbReference type="Proteomes" id="UP000005741"/>
    </source>
</evidence>
<comment type="pathway">
    <text evidence="8">Cofactor biosynthesis; NAD(+) biosynthesis; NAD(+) from deamido-NAD(+) (ammonia route): step 1/1.</text>
</comment>
<dbReference type="OrthoDB" id="39312at2157"/>
<feature type="binding site" evidence="8">
    <location>
        <position position="38"/>
    </location>
    <ligand>
        <name>Mg(2+)</name>
        <dbReference type="ChEBI" id="CHEBI:18420"/>
    </ligand>
</feature>
<proteinExistence type="inferred from homology"/>
<evidence type="ECO:0000256" key="4">
    <source>
        <dbReference type="ARBA" id="ARBA00022741"/>
    </source>
</evidence>
<protein>
    <recommendedName>
        <fullName evidence="8 10">NH(3)-dependent NAD(+) synthetase</fullName>
        <ecNumber evidence="8 10">6.3.1.5</ecNumber>
    </recommendedName>
</protein>
<evidence type="ECO:0000313" key="12">
    <source>
        <dbReference type="EMBL" id="EHQ37044.1"/>
    </source>
</evidence>
<dbReference type="NCBIfam" id="TIGR00552">
    <property type="entry name" value="nadE"/>
    <property type="match status" value="1"/>
</dbReference>
<dbReference type="Pfam" id="PF02540">
    <property type="entry name" value="NAD_synthase"/>
    <property type="match status" value="1"/>
</dbReference>
<dbReference type="Proteomes" id="UP000005741">
    <property type="component" value="Chromosome"/>
</dbReference>
<keyword evidence="2 8" id="KW-0436">Ligase</keyword>
<dbReference type="GO" id="GO:0005737">
    <property type="term" value="C:cytoplasm"/>
    <property type="evidence" value="ECO:0007669"/>
    <property type="project" value="InterPro"/>
</dbReference>
<evidence type="ECO:0000259" key="11">
    <source>
        <dbReference type="Pfam" id="PF02540"/>
    </source>
</evidence>
<dbReference type="InterPro" id="IPR003694">
    <property type="entry name" value="NAD_synthase"/>
</dbReference>
<dbReference type="PATRIC" id="fig|937775.9.peg.3369"/>
<dbReference type="RefSeq" id="WP_004079763.1">
    <property type="nucleotide sequence ID" value="NZ_CM001436.1"/>
</dbReference>
<dbReference type="InParanoid" id="H1YYX2"/>
<feature type="domain" description="NAD/GMP synthase" evidence="11">
    <location>
        <begin position="10"/>
        <end position="242"/>
    </location>
</feature>
<keyword evidence="13" id="KW-1185">Reference proteome</keyword>
<evidence type="ECO:0000256" key="8">
    <source>
        <dbReference type="HAMAP-Rule" id="MF_00193"/>
    </source>
</evidence>
<keyword evidence="7 8" id="KW-0520">NAD</keyword>
<feature type="binding site" evidence="8">
    <location>
        <begin position="32"/>
        <end position="39"/>
    </location>
    <ligand>
        <name>ATP</name>
        <dbReference type="ChEBI" id="CHEBI:30616"/>
    </ligand>
</feature>
<comment type="similarity">
    <text evidence="1 8 9">Belongs to the NAD synthetase family.</text>
</comment>
<feature type="binding site" evidence="8">
    <location>
        <position position="140"/>
    </location>
    <ligand>
        <name>Mg(2+)</name>
        <dbReference type="ChEBI" id="CHEBI:18420"/>
    </ligand>
</feature>
<dbReference type="PANTHER" id="PTHR23090:SF9">
    <property type="entry name" value="GLUTAMINE-DEPENDENT NAD(+) SYNTHETASE"/>
    <property type="match status" value="1"/>
</dbReference>
<evidence type="ECO:0000256" key="2">
    <source>
        <dbReference type="ARBA" id="ARBA00022598"/>
    </source>
</evidence>
<evidence type="ECO:0000256" key="6">
    <source>
        <dbReference type="ARBA" id="ARBA00022842"/>
    </source>
</evidence>
<feature type="binding site" evidence="8">
    <location>
        <position position="155"/>
    </location>
    <ligand>
        <name>deamido-NAD(+)</name>
        <dbReference type="ChEBI" id="CHEBI:58437"/>
        <note>ligand shared between two neighboring subunits</note>
    </ligand>
</feature>
<gene>
    <name evidence="8" type="primary">nadE</name>
    <name evidence="12" type="ORF">Metlim_3012</name>
</gene>
<evidence type="ECO:0000256" key="7">
    <source>
        <dbReference type="ARBA" id="ARBA00023027"/>
    </source>
</evidence>
<evidence type="ECO:0000256" key="9">
    <source>
        <dbReference type="RuleBase" id="RU003811"/>
    </source>
</evidence>
<dbReference type="GO" id="GO:0005524">
    <property type="term" value="F:ATP binding"/>
    <property type="evidence" value="ECO:0007669"/>
    <property type="project" value="UniProtKB-UniRule"/>
</dbReference>
<name>H1YYX2_9EURY</name>
<feature type="binding site" evidence="8">
    <location>
        <position position="186"/>
    </location>
    <ligand>
        <name>ATP</name>
        <dbReference type="ChEBI" id="CHEBI:30616"/>
    </ligand>
</feature>
<dbReference type="EC" id="6.3.1.5" evidence="8 10"/>
<evidence type="ECO:0000256" key="1">
    <source>
        <dbReference type="ARBA" id="ARBA00005859"/>
    </source>
</evidence>
<dbReference type="HOGENOM" id="CLU_059327_1_1_2"/>
<dbReference type="GO" id="GO:0046872">
    <property type="term" value="F:metal ion binding"/>
    <property type="evidence" value="ECO:0007669"/>
    <property type="project" value="UniProtKB-KW"/>
</dbReference>
<dbReference type="STRING" id="937775.Metlim_3012"/>
<feature type="binding site" description="in other chain" evidence="8">
    <location>
        <position position="115"/>
    </location>
    <ligand>
        <name>deamido-NAD(+)</name>
        <dbReference type="ChEBI" id="CHEBI:58437"/>
        <note>ligand shared between two neighboring subunits</note>
    </ligand>
</feature>
<comment type="function">
    <text evidence="8">Catalyzes the ATP-dependent amidation of deamido-NAD to form NAD. Uses ammonia as a nitrogen source.</text>
</comment>
<keyword evidence="4 8" id="KW-0547">Nucleotide-binding</keyword>
<sequence>MNEECISCECQKIENMIRHTIWSAGKSRIVIGISGGIDSAVAAGLSAKAIGGGNVYGYMLPSDVTPKEDIEDGRALCEKFGINFLVVPITEIQKAFETLTGYEETDYLRGNLMARIRMTALYYFANRDSALVCGTSNRSEYMLGYSTKHGDDSADIQPLLHLLKKDVRAVASEISVPQAIIDKKPSAGLYKGQSDEDEIGHTYDSIDRAIENLEANSYMPENEEEKSILELIKKAAHKRTGPPNLLKTE</sequence>
<dbReference type="CDD" id="cd00553">
    <property type="entry name" value="NAD_synthase"/>
    <property type="match status" value="1"/>
</dbReference>
<feature type="binding site" description="in other chain" evidence="8">
    <location>
        <position position="148"/>
    </location>
    <ligand>
        <name>deamido-NAD(+)</name>
        <dbReference type="ChEBI" id="CHEBI:58437"/>
        <note>ligand shared between two neighboring subunits</note>
    </ligand>
</feature>
<reference evidence="12 13" key="1">
    <citation type="submission" date="2011-10" db="EMBL/GenBank/DDBJ databases">
        <title>The Improved High-Quality Draft genome of Methanoplanus limicola DSM 2279.</title>
        <authorList>
            <consortium name="US DOE Joint Genome Institute (JGI-PGF)"/>
            <person name="Lucas S."/>
            <person name="Copeland A."/>
            <person name="Lapidus A."/>
            <person name="Glavina del Rio T."/>
            <person name="Dalin E."/>
            <person name="Tice H."/>
            <person name="Bruce D."/>
            <person name="Goodwin L."/>
            <person name="Pitluck S."/>
            <person name="Peters L."/>
            <person name="Mikhailova N."/>
            <person name="Lu M."/>
            <person name="Kyrpides N."/>
            <person name="Mavromatis K."/>
            <person name="Ivanova N."/>
            <person name="Markowitz V."/>
            <person name="Cheng J.-F."/>
            <person name="Hugenholtz P."/>
            <person name="Woyke T."/>
            <person name="Wu D."/>
            <person name="Wirth R."/>
            <person name="Brambilla E.-M."/>
            <person name="Klenk H.-P."/>
            <person name="Eisen J.A."/>
        </authorList>
    </citation>
    <scope>NUCLEOTIDE SEQUENCE [LARGE SCALE GENOMIC DNA]</scope>
    <source>
        <strain evidence="12 13">DSM 2279</strain>
    </source>
</reference>
<keyword evidence="6 8" id="KW-0460">Magnesium</keyword>
<dbReference type="HAMAP" id="MF_00193">
    <property type="entry name" value="NadE_ammonia_dep"/>
    <property type="match status" value="1"/>
</dbReference>
<dbReference type="GO" id="GO:0009435">
    <property type="term" value="P:NAD+ biosynthetic process"/>
    <property type="evidence" value="ECO:0007669"/>
    <property type="project" value="UniProtKB-UniRule"/>
</dbReference>
<dbReference type="UniPathway" id="UPA00253">
    <property type="reaction ID" value="UER00333"/>
</dbReference>
<dbReference type="Gene3D" id="3.40.50.620">
    <property type="entry name" value="HUPs"/>
    <property type="match status" value="1"/>
</dbReference>
<keyword evidence="5 8" id="KW-0067">ATP-binding</keyword>
<accession>H1YYX2</accession>
<dbReference type="InterPro" id="IPR022926">
    <property type="entry name" value="NH(3)-dep_NAD(+)_synth"/>
</dbReference>
<dbReference type="PANTHER" id="PTHR23090">
    <property type="entry name" value="NH 3 /GLUTAMINE-DEPENDENT NAD + SYNTHETASE"/>
    <property type="match status" value="1"/>
</dbReference>
<organism evidence="12 13">
    <name type="scientific">Methanoplanus limicola DSM 2279</name>
    <dbReference type="NCBI Taxonomy" id="937775"/>
    <lineage>
        <taxon>Archaea</taxon>
        <taxon>Methanobacteriati</taxon>
        <taxon>Methanobacteriota</taxon>
        <taxon>Stenosarchaea group</taxon>
        <taxon>Methanomicrobia</taxon>
        <taxon>Methanomicrobiales</taxon>
        <taxon>Methanomicrobiaceae</taxon>
        <taxon>Methanoplanus</taxon>
    </lineage>
</organism>
<comment type="catalytic activity">
    <reaction evidence="8 10">
        <text>deamido-NAD(+) + NH4(+) + ATP = AMP + diphosphate + NAD(+) + H(+)</text>
        <dbReference type="Rhea" id="RHEA:21188"/>
        <dbReference type="ChEBI" id="CHEBI:15378"/>
        <dbReference type="ChEBI" id="CHEBI:28938"/>
        <dbReference type="ChEBI" id="CHEBI:30616"/>
        <dbReference type="ChEBI" id="CHEBI:33019"/>
        <dbReference type="ChEBI" id="CHEBI:57540"/>
        <dbReference type="ChEBI" id="CHEBI:58437"/>
        <dbReference type="ChEBI" id="CHEBI:456215"/>
        <dbReference type="EC" id="6.3.1.5"/>
    </reaction>
</comment>
<comment type="subunit">
    <text evidence="8">Homodimer.</text>
</comment>
<dbReference type="FunCoup" id="H1YYX2">
    <property type="interactions" value="87"/>
</dbReference>